<reference evidence="9 10" key="1">
    <citation type="submission" date="2020-08" db="EMBL/GenBank/DDBJ databases">
        <title>Sphingobacterium sp. DN04309 isolated from aquaculture water.</title>
        <authorList>
            <person name="Zhang M."/>
        </authorList>
    </citation>
    <scope>NUCLEOTIDE SEQUENCE [LARGE SCALE GENOMIC DNA]</scope>
    <source>
        <strain evidence="9 10">DN04309</strain>
    </source>
</reference>
<dbReference type="InterPro" id="IPR012944">
    <property type="entry name" value="SusD_RagB_dom"/>
</dbReference>
<evidence type="ECO:0000259" key="7">
    <source>
        <dbReference type="Pfam" id="PF07980"/>
    </source>
</evidence>
<sequence length="454" mass="51777">MRKICMLALAVLLFSSCDNYLEVKTYGKAIPKSSEEFASILHKHLNSIDNGEDHVLIENASALVAIESITDNFNATLTQPGGSTLQMYIGGQLSNKQTRYQKLYEVIRDANIIINNLPSVQSAEEKNVMGTAYTMRAIAYFFLLRDFCEPFADDTQLGVPIVVDFDMEERPIRASYGAVKSLIESDFDKALSYDISDEIYRYTEDVIKAYYAKYYFWTKQWQKAIDLSAEIVDRHPLVKGLEYASMIQSQNNKEANVLLRSYLFSFSTSAEFINSQAVIKNRPLSKDFVEAFTEKGNDVRYAITTNSKRVNQKLFVGKVRSAEFVLVLAEANAHLGNTDEALKWLNILRQNRITNFQPYTLATLPTETSSGNIKVDVNGKPLTPLITAILNERRKELHGEGDRFYELKRNGRPEFWVANNGLKYTTKKYMYTFPLPRRDVELTPGLIQNEGYEF</sequence>
<comment type="caution">
    <text evidence="9">The sequence shown here is derived from an EMBL/GenBank/DDBJ whole genome shotgun (WGS) entry which is preliminary data.</text>
</comment>
<dbReference type="Proteomes" id="UP000651271">
    <property type="component" value="Unassembled WGS sequence"/>
</dbReference>
<organism evidence="9 10">
    <name type="scientific">Sphingobacterium litopenaei</name>
    <dbReference type="NCBI Taxonomy" id="2763500"/>
    <lineage>
        <taxon>Bacteria</taxon>
        <taxon>Pseudomonadati</taxon>
        <taxon>Bacteroidota</taxon>
        <taxon>Sphingobacteriia</taxon>
        <taxon>Sphingobacteriales</taxon>
        <taxon>Sphingobacteriaceae</taxon>
        <taxon>Sphingobacterium</taxon>
    </lineage>
</organism>
<dbReference type="InterPro" id="IPR011990">
    <property type="entry name" value="TPR-like_helical_dom_sf"/>
</dbReference>
<gene>
    <name evidence="9" type="ORF">H8B04_07265</name>
</gene>
<evidence type="ECO:0000256" key="2">
    <source>
        <dbReference type="ARBA" id="ARBA00006275"/>
    </source>
</evidence>
<proteinExistence type="inferred from homology"/>
<evidence type="ECO:0000256" key="5">
    <source>
        <dbReference type="ARBA" id="ARBA00023237"/>
    </source>
</evidence>
<feature type="domain" description="SusD-like N-terminal" evidence="8">
    <location>
        <begin position="20"/>
        <end position="201"/>
    </location>
</feature>
<evidence type="ECO:0000256" key="3">
    <source>
        <dbReference type="ARBA" id="ARBA00022729"/>
    </source>
</evidence>
<accession>A0ABR7YDJ4</accession>
<keyword evidence="3 6" id="KW-0732">Signal</keyword>
<dbReference type="InterPro" id="IPR033985">
    <property type="entry name" value="SusD-like_N"/>
</dbReference>
<dbReference type="Pfam" id="PF07980">
    <property type="entry name" value="SusD_RagB"/>
    <property type="match status" value="1"/>
</dbReference>
<dbReference type="EMBL" id="JACOIJ010000010">
    <property type="protein sequence ID" value="MBD1429367.1"/>
    <property type="molecule type" value="Genomic_DNA"/>
</dbReference>
<comment type="subcellular location">
    <subcellularLocation>
        <location evidence="1">Cell outer membrane</location>
    </subcellularLocation>
</comment>
<keyword evidence="5" id="KW-0998">Cell outer membrane</keyword>
<evidence type="ECO:0000256" key="1">
    <source>
        <dbReference type="ARBA" id="ARBA00004442"/>
    </source>
</evidence>
<feature type="signal peptide" evidence="6">
    <location>
        <begin position="1"/>
        <end position="20"/>
    </location>
</feature>
<keyword evidence="10" id="KW-1185">Reference proteome</keyword>
<evidence type="ECO:0000256" key="6">
    <source>
        <dbReference type="SAM" id="SignalP"/>
    </source>
</evidence>
<comment type="similarity">
    <text evidence="2">Belongs to the SusD family.</text>
</comment>
<dbReference type="Pfam" id="PF14322">
    <property type="entry name" value="SusD-like_3"/>
    <property type="match status" value="1"/>
</dbReference>
<protein>
    <submittedName>
        <fullName evidence="9">RagB/SusD family nutrient uptake outer membrane protein</fullName>
    </submittedName>
</protein>
<dbReference type="RefSeq" id="WP_190301913.1">
    <property type="nucleotide sequence ID" value="NZ_JACOIJ010000010.1"/>
</dbReference>
<dbReference type="PROSITE" id="PS51257">
    <property type="entry name" value="PROKAR_LIPOPROTEIN"/>
    <property type="match status" value="1"/>
</dbReference>
<evidence type="ECO:0000259" key="8">
    <source>
        <dbReference type="Pfam" id="PF14322"/>
    </source>
</evidence>
<evidence type="ECO:0000313" key="10">
    <source>
        <dbReference type="Proteomes" id="UP000651271"/>
    </source>
</evidence>
<keyword evidence="4" id="KW-0472">Membrane</keyword>
<feature type="domain" description="RagB/SusD" evidence="7">
    <location>
        <begin position="292"/>
        <end position="452"/>
    </location>
</feature>
<name>A0ABR7YDJ4_9SPHI</name>
<evidence type="ECO:0000313" key="9">
    <source>
        <dbReference type="EMBL" id="MBD1429367.1"/>
    </source>
</evidence>
<feature type="chain" id="PRO_5047524285" evidence="6">
    <location>
        <begin position="21"/>
        <end position="454"/>
    </location>
</feature>
<evidence type="ECO:0000256" key="4">
    <source>
        <dbReference type="ARBA" id="ARBA00023136"/>
    </source>
</evidence>
<dbReference type="Gene3D" id="1.25.40.390">
    <property type="match status" value="2"/>
</dbReference>
<dbReference type="SUPFAM" id="SSF48452">
    <property type="entry name" value="TPR-like"/>
    <property type="match status" value="1"/>
</dbReference>